<dbReference type="Proteomes" id="UP000060513">
    <property type="component" value="Chromosome"/>
</dbReference>
<dbReference type="AlphaFoldDB" id="A0A0M4D8T7"/>
<organism evidence="3">
    <name type="scientific">Streptomyces pristinaespiralis</name>
    <dbReference type="NCBI Taxonomy" id="38300"/>
    <lineage>
        <taxon>Bacteria</taxon>
        <taxon>Bacillati</taxon>
        <taxon>Actinomycetota</taxon>
        <taxon>Actinomycetes</taxon>
        <taxon>Kitasatosporales</taxon>
        <taxon>Streptomycetaceae</taxon>
        <taxon>Streptomyces</taxon>
    </lineage>
</organism>
<name>A0A0M4D8T7_STRPR</name>
<dbReference type="PATRIC" id="fig|38300.4.peg.2764"/>
<reference evidence="3 4" key="1">
    <citation type="submission" date="2015-08" db="EMBL/GenBank/DDBJ databases">
        <title>Genome sequence of the pristinamycin over-producing bacterium Streptomyces pristinaespiralis HCCB10218.</title>
        <authorList>
            <person name="Tian J."/>
            <person name="Yang J."/>
            <person name="Li L."/>
            <person name="Ruan L."/>
            <person name="Wei W."/>
            <person name="Zheng G."/>
            <person name="Wei Z."/>
            <person name="Yang S."/>
            <person name="Ge M."/>
            <person name="Jiang W."/>
            <person name="Lu Y."/>
        </authorList>
    </citation>
    <scope>NUCLEOTIDE SEQUENCE [LARGE SCALE GENOMIC DNA]</scope>
    <source>
        <strain evidence="3 4">HCCB 10218</strain>
    </source>
</reference>
<dbReference type="STRING" id="38300.SPRI_2621"/>
<protein>
    <submittedName>
        <fullName evidence="3">Uncharacterized protein</fullName>
    </submittedName>
</protein>
<feature type="compositionally biased region" description="Polar residues" evidence="1">
    <location>
        <begin position="136"/>
        <end position="150"/>
    </location>
</feature>
<evidence type="ECO:0000313" key="4">
    <source>
        <dbReference type="Proteomes" id="UP000060513"/>
    </source>
</evidence>
<keyword evidence="2" id="KW-1133">Transmembrane helix</keyword>
<evidence type="ECO:0000256" key="2">
    <source>
        <dbReference type="SAM" id="Phobius"/>
    </source>
</evidence>
<feature type="region of interest" description="Disordered" evidence="1">
    <location>
        <begin position="62"/>
        <end position="150"/>
    </location>
</feature>
<dbReference type="KEGG" id="spri:SPRI_2621"/>
<feature type="transmembrane region" description="Helical" evidence="2">
    <location>
        <begin position="39"/>
        <end position="60"/>
    </location>
</feature>
<evidence type="ECO:0000256" key="1">
    <source>
        <dbReference type="SAM" id="MobiDB-lite"/>
    </source>
</evidence>
<feature type="compositionally biased region" description="Pro residues" evidence="1">
    <location>
        <begin position="101"/>
        <end position="116"/>
    </location>
</feature>
<dbReference type="EMBL" id="CP011340">
    <property type="protein sequence ID" value="ALC20927.1"/>
    <property type="molecule type" value="Genomic_DNA"/>
</dbReference>
<gene>
    <name evidence="3" type="ORF">SPRI_2621</name>
</gene>
<keyword evidence="2" id="KW-0472">Membrane</keyword>
<sequence length="150" mass="14891">MERFGRWLLAAVTTLAVFVLITWACGALVLPLLLDDPAVRWGIASALGAAVAAVAASWGASVATRTPQQDPAEAPVRAEGPRSVAVGGGNSGVIATGDGPRPTPPPERAPAAPAPPSAHTVSASGERSIALGGDNTGTVSTGDQPNGTPR</sequence>
<proteinExistence type="predicted"/>
<feature type="transmembrane region" description="Helical" evidence="2">
    <location>
        <begin position="7"/>
        <end position="33"/>
    </location>
</feature>
<accession>A0A0M4D8T7</accession>
<evidence type="ECO:0000313" key="3">
    <source>
        <dbReference type="EMBL" id="ALC20927.1"/>
    </source>
</evidence>
<keyword evidence="2" id="KW-0812">Transmembrane</keyword>